<name>A0A919VM37_9CLOT</name>
<dbReference type="Proteomes" id="UP000679179">
    <property type="component" value="Unassembled WGS sequence"/>
</dbReference>
<evidence type="ECO:0000313" key="6">
    <source>
        <dbReference type="EMBL" id="GIM29193.1"/>
    </source>
</evidence>
<sequence length="387" mass="43769">MEKEQFEDISMDKVMKNYDFNKIYTGEIIKGKVIKVTDEEVFVNINYFADGIISKSELSEDSDIKPSDIISVDDIIDVMVLSADDGEGNVLLSKKQADAVKVWEDLYNAEKNSELISVIIKEEVKGGVVGYYNGIRVFMPASQTSLLYRDNLNAMVGQKFDVKIIELDKNKNKIVVSKRAVEKEEREKAKEVLWKSLRKGEKRKGKVVRIVKFGAFVDIGGVEGLIHISDLSWKRVSEPSEIVSVGDDVEVFVQDFDEKKGRISLALKDVSKNPWDDIHIKYNNNTIVEGRVTKFMNFGAFVEIEPGVEGLVHLAEISQENIAKPSDVLSIEQMVRVKILDIDEKNHKISLSIKDAVETSKEYLKYNDEDNGTNLADLFGDIFKDLK</sequence>
<dbReference type="InterPro" id="IPR012340">
    <property type="entry name" value="NA-bd_OB-fold"/>
</dbReference>
<dbReference type="PANTHER" id="PTHR10724:SF7">
    <property type="entry name" value="SMALL RIBOSOMAL SUBUNIT PROTEIN BS1C"/>
    <property type="match status" value="1"/>
</dbReference>
<evidence type="ECO:0000256" key="2">
    <source>
        <dbReference type="ARBA" id="ARBA00022980"/>
    </source>
</evidence>
<reference evidence="6" key="1">
    <citation type="submission" date="2021-03" db="EMBL/GenBank/DDBJ databases">
        <title>Taxonomic study of Clostridium polyendosporum from meadow-gley soil under rice.</title>
        <authorList>
            <person name="Kobayashi H."/>
            <person name="Tanizawa Y."/>
            <person name="Yagura M."/>
        </authorList>
    </citation>
    <scope>NUCLEOTIDE SEQUENCE</scope>
    <source>
        <strain evidence="6">JCM 30710</strain>
    </source>
</reference>
<dbReference type="InterPro" id="IPR035104">
    <property type="entry name" value="Ribosomal_protein_S1-like"/>
</dbReference>
<dbReference type="NCBIfam" id="NF005208">
    <property type="entry name" value="PRK06676.1"/>
    <property type="match status" value="1"/>
</dbReference>
<evidence type="ECO:0000259" key="5">
    <source>
        <dbReference type="PROSITE" id="PS50126"/>
    </source>
</evidence>
<keyword evidence="2 6" id="KW-0689">Ribosomal protein</keyword>
<dbReference type="InterPro" id="IPR050437">
    <property type="entry name" value="Ribos_protein_bS1-like"/>
</dbReference>
<protein>
    <submittedName>
        <fullName evidence="6">30S ribosomal protein S1</fullName>
    </submittedName>
</protein>
<dbReference type="GO" id="GO:0003735">
    <property type="term" value="F:structural constituent of ribosome"/>
    <property type="evidence" value="ECO:0007669"/>
    <property type="project" value="TreeGrafter"/>
</dbReference>
<dbReference type="InterPro" id="IPR003029">
    <property type="entry name" value="S1_domain"/>
</dbReference>
<accession>A0A919VM37</accession>
<keyword evidence="7" id="KW-1185">Reference proteome</keyword>
<dbReference type="FunFam" id="2.40.50.140:FF:000103">
    <property type="entry name" value="protein RRP5 homolog"/>
    <property type="match status" value="1"/>
</dbReference>
<feature type="domain" description="S1 motif" evidence="5">
    <location>
        <begin position="26"/>
        <end position="95"/>
    </location>
</feature>
<evidence type="ECO:0000256" key="1">
    <source>
        <dbReference type="ARBA" id="ARBA00006767"/>
    </source>
</evidence>
<dbReference type="RefSeq" id="WP_212903899.1">
    <property type="nucleotide sequence ID" value="NZ_BOPZ01000014.1"/>
</dbReference>
<feature type="domain" description="S1 motif" evidence="5">
    <location>
        <begin position="104"/>
        <end position="179"/>
    </location>
</feature>
<dbReference type="CDD" id="cd04465">
    <property type="entry name" value="S1_RPS1_repeat_ec2_hs2"/>
    <property type="match status" value="1"/>
</dbReference>
<evidence type="ECO:0000256" key="4">
    <source>
        <dbReference type="ARBA" id="ARBA00025604"/>
    </source>
</evidence>
<organism evidence="6 7">
    <name type="scientific">Clostridium polyendosporum</name>
    <dbReference type="NCBI Taxonomy" id="69208"/>
    <lineage>
        <taxon>Bacteria</taxon>
        <taxon>Bacillati</taxon>
        <taxon>Bacillota</taxon>
        <taxon>Clostridia</taxon>
        <taxon>Eubacteriales</taxon>
        <taxon>Clostridiaceae</taxon>
        <taxon>Clostridium</taxon>
    </lineage>
</organism>
<dbReference type="EMBL" id="BOPZ01000014">
    <property type="protein sequence ID" value="GIM29193.1"/>
    <property type="molecule type" value="Genomic_DNA"/>
</dbReference>
<feature type="domain" description="S1 motif" evidence="5">
    <location>
        <begin position="200"/>
        <end position="268"/>
    </location>
</feature>
<evidence type="ECO:0000256" key="3">
    <source>
        <dbReference type="ARBA" id="ARBA00023274"/>
    </source>
</evidence>
<dbReference type="PROSITE" id="PS50126">
    <property type="entry name" value="S1"/>
    <property type="match status" value="4"/>
</dbReference>
<dbReference type="GO" id="GO:0003729">
    <property type="term" value="F:mRNA binding"/>
    <property type="evidence" value="ECO:0007669"/>
    <property type="project" value="UniProtKB-ARBA"/>
</dbReference>
<dbReference type="SMART" id="SM00316">
    <property type="entry name" value="S1"/>
    <property type="match status" value="4"/>
</dbReference>
<comment type="similarity">
    <text evidence="1">Belongs to the bacterial ribosomal protein bS1 family.</text>
</comment>
<dbReference type="Gene3D" id="2.40.50.140">
    <property type="entry name" value="Nucleic acid-binding proteins"/>
    <property type="match status" value="4"/>
</dbReference>
<dbReference type="PANTHER" id="PTHR10724">
    <property type="entry name" value="30S RIBOSOMAL PROTEIN S1"/>
    <property type="match status" value="1"/>
</dbReference>
<proteinExistence type="inferred from homology"/>
<feature type="domain" description="S1 motif" evidence="5">
    <location>
        <begin position="285"/>
        <end position="354"/>
    </location>
</feature>
<dbReference type="FunFam" id="2.40.50.140:FF:000051">
    <property type="entry name" value="RNA-binding transcriptional accessory protein"/>
    <property type="match status" value="1"/>
</dbReference>
<dbReference type="GO" id="GO:0006412">
    <property type="term" value="P:translation"/>
    <property type="evidence" value="ECO:0007669"/>
    <property type="project" value="TreeGrafter"/>
</dbReference>
<gene>
    <name evidence="6" type="primary">rpsA</name>
    <name evidence="6" type="ORF">CPJCM30710_18590</name>
</gene>
<comment type="function">
    <text evidence="4">Binds mRNA; thus facilitating recognition of the initiation point. It is needed to translate mRNA with a short Shine-Dalgarno (SD) purine-rich sequence.</text>
</comment>
<keyword evidence="3" id="KW-0687">Ribonucleoprotein</keyword>
<dbReference type="CDD" id="cd05688">
    <property type="entry name" value="S1_RPS1_repeat_ec3"/>
    <property type="match status" value="1"/>
</dbReference>
<dbReference type="GO" id="GO:0022627">
    <property type="term" value="C:cytosolic small ribosomal subunit"/>
    <property type="evidence" value="ECO:0007669"/>
    <property type="project" value="TreeGrafter"/>
</dbReference>
<dbReference type="Pfam" id="PF00575">
    <property type="entry name" value="S1"/>
    <property type="match status" value="3"/>
</dbReference>
<dbReference type="SUPFAM" id="SSF50249">
    <property type="entry name" value="Nucleic acid-binding proteins"/>
    <property type="match status" value="4"/>
</dbReference>
<dbReference type="AlphaFoldDB" id="A0A919VM37"/>
<comment type="caution">
    <text evidence="6">The sequence shown here is derived from an EMBL/GenBank/DDBJ whole genome shotgun (WGS) entry which is preliminary data.</text>
</comment>
<dbReference type="CDD" id="cd05687">
    <property type="entry name" value="S1_RPS1_repeat_ec1_hs1"/>
    <property type="match status" value="1"/>
</dbReference>
<dbReference type="PRINTS" id="PR00681">
    <property type="entry name" value="RIBOSOMALS1"/>
</dbReference>
<evidence type="ECO:0000313" key="7">
    <source>
        <dbReference type="Proteomes" id="UP000679179"/>
    </source>
</evidence>